<dbReference type="AlphaFoldDB" id="A0A5B2U9J8"/>
<protein>
    <submittedName>
        <fullName evidence="1">Uncharacterized protein</fullName>
    </submittedName>
</protein>
<accession>A0A5B2U9J8</accession>
<comment type="caution">
    <text evidence="1">The sequence shown here is derived from an EMBL/GenBank/DDBJ whole genome shotgun (WGS) entry which is preliminary data.</text>
</comment>
<gene>
    <name evidence="1" type="ORF">FW780_02000</name>
</gene>
<evidence type="ECO:0000313" key="2">
    <source>
        <dbReference type="Proteomes" id="UP000323082"/>
    </source>
</evidence>
<name>A0A5B2U9J8_9FLAO</name>
<proteinExistence type="predicted"/>
<reference evidence="1 2" key="1">
    <citation type="journal article" date="2015" name="Int. J. Syst. Evol. Microbiol.">
        <title>Chryseobacterium sediminis sp. nov., isolated from a river sediment.</title>
        <authorList>
            <person name="Kampfer P."/>
            <person name="Busse H.J."/>
            <person name="McInroy J.A."/>
            <person name="Glaeser S.P."/>
        </authorList>
    </citation>
    <scope>NUCLEOTIDE SEQUENCE [LARGE SCALE GENOMIC DNA]</scope>
    <source>
        <strain evidence="1 2">IMT-174</strain>
    </source>
</reference>
<dbReference type="RefSeq" id="WP_149831962.1">
    <property type="nucleotide sequence ID" value="NZ_VUNZ01000001.1"/>
</dbReference>
<dbReference type="OrthoDB" id="1269911at2"/>
<evidence type="ECO:0000313" key="1">
    <source>
        <dbReference type="EMBL" id="KAA2222998.1"/>
    </source>
</evidence>
<organism evidence="1 2">
    <name type="scientific">Chryseobacterium sediminis</name>
    <dbReference type="NCBI Taxonomy" id="1679494"/>
    <lineage>
        <taxon>Bacteria</taxon>
        <taxon>Pseudomonadati</taxon>
        <taxon>Bacteroidota</taxon>
        <taxon>Flavobacteriia</taxon>
        <taxon>Flavobacteriales</taxon>
        <taxon>Weeksellaceae</taxon>
        <taxon>Chryseobacterium group</taxon>
        <taxon>Chryseobacterium</taxon>
    </lineage>
</organism>
<sequence>MSITDYLQKPISERKQIVTEPVGIKDQFWLERLKTAFKFSNPLAVSLHKTLVDEYWTLKKS</sequence>
<dbReference type="Proteomes" id="UP000323082">
    <property type="component" value="Unassembled WGS sequence"/>
</dbReference>
<dbReference type="EMBL" id="VUNZ01000001">
    <property type="protein sequence ID" value="KAA2222998.1"/>
    <property type="molecule type" value="Genomic_DNA"/>
</dbReference>